<dbReference type="PANTHER" id="PTHR35370">
    <property type="entry name" value="CYTOPLASMIC PROTEIN-RELATED-RELATED"/>
    <property type="match status" value="1"/>
</dbReference>
<evidence type="ECO:0000313" key="2">
    <source>
        <dbReference type="Proteomes" id="UP001174867"/>
    </source>
</evidence>
<organism evidence="1 2">
    <name type="scientific">Citrobacter enshiensis</name>
    <dbReference type="NCBI Taxonomy" id="2971264"/>
    <lineage>
        <taxon>Bacteria</taxon>
        <taxon>Pseudomonadati</taxon>
        <taxon>Pseudomonadota</taxon>
        <taxon>Gammaproteobacteria</taxon>
        <taxon>Enterobacterales</taxon>
        <taxon>Enterobacteriaceae</taxon>
        <taxon>Citrobacter</taxon>
    </lineage>
</organism>
<reference evidence="1 2" key="1">
    <citation type="submission" date="2023-07" db="EMBL/GenBank/DDBJ databases">
        <title>Citrobacter selenititolerans sp. nov., isolated from seleniferous soil.</title>
        <authorList>
            <person name="Zhang S."/>
            <person name="Li K."/>
            <person name="Peng J."/>
            <person name="Wang H."/>
            <person name="Sun J."/>
            <person name="Guo Y."/>
        </authorList>
    </citation>
    <scope>NUCLEOTIDE SEQUENCE [LARGE SCALE GENOMIC DNA]</scope>
    <source>
        <strain evidence="1 2">S2-9</strain>
    </source>
</reference>
<dbReference type="RefSeq" id="WP_301702828.1">
    <property type="nucleotide sequence ID" value="NZ_JAUJYW010000015.1"/>
</dbReference>
<gene>
    <name evidence="1" type="primary">tssF</name>
    <name evidence="1" type="ORF">Q0A17_22645</name>
</gene>
<dbReference type="PANTHER" id="PTHR35370:SF4">
    <property type="entry name" value="TYPE VI SECRETION SYSTEM BASEPLATE SUBUNIT TSSF"/>
    <property type="match status" value="1"/>
</dbReference>
<proteinExistence type="predicted"/>
<dbReference type="Proteomes" id="UP001174867">
    <property type="component" value="Unassembled WGS sequence"/>
</dbReference>
<dbReference type="InterPro" id="IPR010272">
    <property type="entry name" value="T6SS_TssF"/>
</dbReference>
<name>A0ABT8Q1J3_9ENTR</name>
<dbReference type="PIRSF" id="PIRSF028304">
    <property type="entry name" value="UCP028304"/>
    <property type="match status" value="1"/>
</dbReference>
<keyword evidence="2" id="KW-1185">Reference proteome</keyword>
<dbReference type="EMBL" id="JAUJYW010000015">
    <property type="protein sequence ID" value="MDN8602177.1"/>
    <property type="molecule type" value="Genomic_DNA"/>
</dbReference>
<sequence>MLFEERYYRKELDYLRQAAKLLAKEKPHLAKFLAEKGADPDVERLLEGFALLSGNLRAKIEDEFPEVTHSLINMLWPNYLRPTPSMTIIEYAPDTRKIDTPVLINRGAQMMSREGSYPPSLADNGDSTLLPPPCTFTLCRDIWLLPVIVENITQYNNQQQGCIEIAFFAENGINLGRVDLNKLRFWLGDEDEYTRNQLYLWLSEYLADAEIVTESDSVRLPDFALEPVGFSKQDALLPWPGNVYSGYRILQEYLCFQDAFFFFNVKGIHLLSMTGTDVNRFSLRLHFSRPLPLDTRIRKTSLRLYCAPAINLFSCESEPIAVSDTREEYPLRASYMHSGCYDIFSVDSVESSQRTENKYGKTRLPASSRRYPAFESFHHQIEYARNRETIYYRIRMESSLFYSGFEHSLSFVLADNTPPASWNEEEVVSVSLTCTNRHLPEKLHSGDICLSAEKNAAVASFHNVTRPTPSLYPVLDGSLHWQLLSSMSLNYLSLLNKDALKQVLRIYDLPAIHNPQAALLAQQKLDAIEQIDTRPVDYLFKGVPVRGLTSTLYIRSAPFACEGEIYLLGTVLSHFFSLYASVNSFHELKVINMDNQECYEWPERSGQHTLM</sequence>
<protein>
    <submittedName>
        <fullName evidence="1">Type VI secretion system baseplate subunit TssF</fullName>
    </submittedName>
</protein>
<evidence type="ECO:0000313" key="1">
    <source>
        <dbReference type="EMBL" id="MDN8602177.1"/>
    </source>
</evidence>
<dbReference type="Pfam" id="PF05947">
    <property type="entry name" value="T6SS_TssF"/>
    <property type="match status" value="1"/>
</dbReference>
<comment type="caution">
    <text evidence="1">The sequence shown here is derived from an EMBL/GenBank/DDBJ whole genome shotgun (WGS) entry which is preliminary data.</text>
</comment>
<dbReference type="NCBIfam" id="TIGR03359">
    <property type="entry name" value="VI_chp_6"/>
    <property type="match status" value="1"/>
</dbReference>
<accession>A0ABT8Q1J3</accession>